<evidence type="ECO:0000313" key="10">
    <source>
        <dbReference type="EMBL" id="AGO89387.1"/>
    </source>
</evidence>
<dbReference type="NCBIfam" id="TIGR01167">
    <property type="entry name" value="LPXTG_anchor"/>
    <property type="match status" value="1"/>
</dbReference>
<dbReference type="EMBL" id="QHGZ01000052">
    <property type="protein sequence ID" value="RDY90176.1"/>
    <property type="molecule type" value="Genomic_DNA"/>
</dbReference>
<evidence type="ECO:0000256" key="1">
    <source>
        <dbReference type="ARBA" id="ARBA00022512"/>
    </source>
</evidence>
<evidence type="ECO:0000259" key="9">
    <source>
        <dbReference type="PROSITE" id="PS50847"/>
    </source>
</evidence>
<feature type="compositionally biased region" description="Basic and acidic residues" evidence="6">
    <location>
        <begin position="481"/>
        <end position="490"/>
    </location>
</feature>
<evidence type="ECO:0000256" key="2">
    <source>
        <dbReference type="ARBA" id="ARBA00022525"/>
    </source>
</evidence>
<keyword evidence="1" id="KW-0134">Cell wall</keyword>
<proteinExistence type="predicted"/>
<dbReference type="NCBIfam" id="TIGR04228">
    <property type="entry name" value="isopep_sspB_C2"/>
    <property type="match status" value="1"/>
</dbReference>
<keyword evidence="7" id="KW-0472">Membrane</keyword>
<feature type="coiled-coil region" evidence="5">
    <location>
        <begin position="97"/>
        <end position="145"/>
    </location>
</feature>
<protein>
    <submittedName>
        <fullName evidence="11">Cell surface protein</fullName>
    </submittedName>
    <submittedName>
        <fullName evidence="10">LPXTG protein</fullName>
    </submittedName>
</protein>
<sequence length="940" mass="102396">MNSQETKGHGFFRKTKAYGLVPVLALGAVALMGTTSVSAEEVTAPAKPAQTVVTTLTAPTKNKAQTVTSTELNQSVVEAKEAGVNVTTTAPVSHVDVTSAQADLANQTQAVKDATAKAQANTQAIKDATAENAKIDAENKAEAERVAKANKAGQAEVDARNKAGQAAVDARNKAKQQAQDDQKAKIDAENKAESQRVSQLNAQTKAKIDAENKDAQAKADATNAQLQKDYQAKLAEIKSVEAYNAGVRQRNKDAQAKADATNAQLQKDYQAKLALYNQAKKAKEEADKQTINNVAFDIKAQARGVDNKEYGNSIMTAKTKPDGSFEFNHDMIDGVKTIGYGKLTGKVNHHYVANKDGSVTAFVDSVTLYKYEYRNVAQNAAVNQNIAFRVLTKDGQIIFEKKHNGNSTFAETLNKTLQLNLKYELKPHASSGNVEVFKIHDDWVHDTHGSALVSYVNNNDAVPNVVIPEQPTPPSTAKVTPEAEKPVPEKPVEPKLVTPALKTYTPVKFVPKEYKPEPITPEVFAPEKYNPVLPKIKTHVAVPEKVNYKVSVHPVKVPKANPTKTVVDENGQSIDGKSVLPNTTLNYVAKQSFSQYKNIKASAEAIAKGFAFVDQPNEALGELTVKSIKASNGDDVSSLLEMRHVLSKDTLDQKLQSLIKEAGISPVGEFYMWTAKDSQAFYKAYVQKGLDITYNLSFKVKKEFTKGQIQNGVAQIDFGNGYTGNIVVNDLTTPEVHKDVLDKEDGKSINNSTVKLGDEVTYKLEGWVVPTGRSYDLFEYKFVDQLQHTHDLYLKDKVVAKVDITLADGTVISKGANLSQYTETVYNKETGRYELAFKKDFLAKIVRSSEFGADAFLVVKRIKAGDVYNTADLYVNGYKVKSETVVTHTPEKPKPVEPQKVTPKAPALPHTGEASVAPLIAIGAIILSALGLAGFKKRQK</sequence>
<feature type="domain" description="Gram-positive cocci surface proteins LPxTG" evidence="9">
    <location>
        <begin position="908"/>
        <end position="940"/>
    </location>
</feature>
<dbReference type="Pfam" id="PF17998">
    <property type="entry name" value="AgI_II_C2"/>
    <property type="match status" value="1"/>
</dbReference>
<dbReference type="RefSeq" id="WP_154700850.1">
    <property type="nucleotide sequence ID" value="NZ_JAAAEA010000005.1"/>
</dbReference>
<evidence type="ECO:0000313" key="12">
    <source>
        <dbReference type="Proteomes" id="UP000256718"/>
    </source>
</evidence>
<feature type="region of interest" description="Disordered" evidence="6">
    <location>
        <begin position="469"/>
        <end position="490"/>
    </location>
</feature>
<feature type="compositionally biased region" description="Basic and acidic residues" evidence="6">
    <location>
        <begin position="178"/>
        <end position="194"/>
    </location>
</feature>
<evidence type="ECO:0000256" key="4">
    <source>
        <dbReference type="ARBA" id="ARBA00023088"/>
    </source>
</evidence>
<feature type="region of interest" description="Disordered" evidence="6">
    <location>
        <begin position="146"/>
        <end position="203"/>
    </location>
</feature>
<dbReference type="Pfam" id="PF18652">
    <property type="entry name" value="Adhesin_P1_N"/>
    <property type="match status" value="1"/>
</dbReference>
<dbReference type="InterPro" id="IPR021197">
    <property type="entry name" value="Cross-wall-target_lipo_motif"/>
</dbReference>
<name>S4WCS6_STRAG</name>
<dbReference type="InterPro" id="IPR032300">
    <property type="entry name" value="Antigen_C"/>
</dbReference>
<dbReference type="Pfam" id="PF18220">
    <property type="entry name" value="BspA_v"/>
    <property type="match status" value="1"/>
</dbReference>
<evidence type="ECO:0000256" key="3">
    <source>
        <dbReference type="ARBA" id="ARBA00022729"/>
    </source>
</evidence>
<dbReference type="InterPro" id="IPR041324">
    <property type="entry name" value="AgI/II_N"/>
</dbReference>
<dbReference type="AlphaFoldDB" id="S4WCS6"/>
<keyword evidence="4" id="KW-0572">Peptidoglycan-anchor</keyword>
<feature type="region of interest" description="Disordered" evidence="6">
    <location>
        <begin position="888"/>
        <end position="907"/>
    </location>
</feature>
<dbReference type="PROSITE" id="PS50847">
    <property type="entry name" value="GRAM_POS_ANCHORING"/>
    <property type="match status" value="1"/>
</dbReference>
<keyword evidence="5" id="KW-0175">Coiled coil</keyword>
<feature type="chain" id="PRO_5033706548" evidence="8">
    <location>
        <begin position="40"/>
        <end position="940"/>
    </location>
</feature>
<dbReference type="Proteomes" id="UP000256718">
    <property type="component" value="Unassembled WGS sequence"/>
</dbReference>
<gene>
    <name evidence="11" type="ORF">C4618_01870</name>
    <name evidence="10" type="ORF">TnGBS2.3_22</name>
</gene>
<dbReference type="Pfam" id="PF16364">
    <property type="entry name" value="Antigen_C"/>
    <property type="match status" value="1"/>
</dbReference>
<keyword evidence="2" id="KW-0964">Secreted</keyword>
<evidence type="ECO:0000256" key="5">
    <source>
        <dbReference type="SAM" id="Coils"/>
    </source>
</evidence>
<keyword evidence="7" id="KW-1133">Transmembrane helix</keyword>
<keyword evidence="7" id="KW-0812">Transmembrane</keyword>
<evidence type="ECO:0000313" key="11">
    <source>
        <dbReference type="EMBL" id="RDY90176.1"/>
    </source>
</evidence>
<dbReference type="Gene3D" id="2.60.40.740">
    <property type="match status" value="2"/>
</dbReference>
<dbReference type="NCBIfam" id="TIGR03726">
    <property type="entry name" value="strep_RK_lipo"/>
    <property type="match status" value="1"/>
</dbReference>
<evidence type="ECO:0000256" key="7">
    <source>
        <dbReference type="SAM" id="Phobius"/>
    </source>
</evidence>
<feature type="signal peptide" evidence="8">
    <location>
        <begin position="1"/>
        <end position="39"/>
    </location>
</feature>
<evidence type="ECO:0000256" key="8">
    <source>
        <dbReference type="SAM" id="SignalP"/>
    </source>
</evidence>
<evidence type="ECO:0000256" key="6">
    <source>
        <dbReference type="SAM" id="MobiDB-lite"/>
    </source>
</evidence>
<organism evidence="10">
    <name type="scientific">Streptococcus agalactiae</name>
    <dbReference type="NCBI Taxonomy" id="1311"/>
    <lineage>
        <taxon>Bacteria</taxon>
        <taxon>Bacillati</taxon>
        <taxon>Bacillota</taxon>
        <taxon>Bacilli</taxon>
        <taxon>Lactobacillales</taxon>
        <taxon>Streptococcaceae</taxon>
        <taxon>Streptococcus</taxon>
    </lineage>
</organism>
<dbReference type="Pfam" id="PF00746">
    <property type="entry name" value="Gram_pos_anchor"/>
    <property type="match status" value="1"/>
</dbReference>
<reference evidence="10" key="1">
    <citation type="journal article" date="2013" name="J. Bacteriol.">
        <title>Modular evolution of TnGBSs, a new family of integrative and conjugative elements associating insertion sequence transposition, plasmid replication, and conjugation for their spreading.</title>
        <authorList>
            <person name="Guerillot R."/>
            <person name="Da Cunha V."/>
            <person name="Sauvage E."/>
            <person name="Bouchier C."/>
            <person name="Glaser P."/>
        </authorList>
    </citation>
    <scope>NUCLEOTIDE SEQUENCE</scope>
    <source>
        <strain evidence="10">Wc3</strain>
    </source>
</reference>
<accession>S4WCS6</accession>
<reference evidence="11 12" key="2">
    <citation type="journal article" date="2018" name="Emerg. Microbes Infect.">
        <title>Phenotypic and molecular analysis of nontypeable Group B streptococci: identification of cps2a and hybrid cps2a/cps5 Group B streptococcal capsule gene clusters.</title>
        <authorList>
            <person name="Alhhazmi A."/>
            <person name="Tyrrell G.J."/>
        </authorList>
    </citation>
    <scope>NUCLEOTIDE SEQUENCE [LARGE SCALE GENOMIC DNA]</scope>
    <source>
        <strain evidence="11 12">PLGBS17</strain>
    </source>
</reference>
<dbReference type="InterPro" id="IPR019931">
    <property type="entry name" value="LPXTG_anchor"/>
</dbReference>
<dbReference type="EMBL" id="KC492040">
    <property type="protein sequence ID" value="AGO89387.1"/>
    <property type="molecule type" value="Genomic_DNA"/>
</dbReference>
<feature type="transmembrane region" description="Helical" evidence="7">
    <location>
        <begin position="916"/>
        <end position="935"/>
    </location>
</feature>
<dbReference type="InterPro" id="IPR041237">
    <property type="entry name" value="BspA_v"/>
</dbReference>
<dbReference type="InterPro" id="IPR026345">
    <property type="entry name" value="Adh_isopep-form_adh_dom"/>
</dbReference>
<keyword evidence="3 8" id="KW-0732">Signal</keyword>